<sequence>MGTRHTRTADWTGGMLIRCQETRVCSPELAGGNRTREGVESESNLDDGGQHALDRNHEMPNVRCDGALCTNDIDRQR</sequence>
<reference evidence="4" key="2">
    <citation type="submission" date="2019-09" db="UniProtKB">
        <authorList>
            <consortium name="WormBaseParasite"/>
        </authorList>
    </citation>
    <scope>IDENTIFICATION</scope>
</reference>
<evidence type="ECO:0000313" key="3">
    <source>
        <dbReference type="Proteomes" id="UP000050761"/>
    </source>
</evidence>
<dbReference type="Proteomes" id="UP000050761">
    <property type="component" value="Unassembled WGS sequence"/>
</dbReference>
<reference evidence="2 3" key="1">
    <citation type="submission" date="2018-11" db="EMBL/GenBank/DDBJ databases">
        <authorList>
            <consortium name="Pathogen Informatics"/>
        </authorList>
    </citation>
    <scope>NUCLEOTIDE SEQUENCE [LARGE SCALE GENOMIC DNA]</scope>
</reference>
<evidence type="ECO:0000313" key="4">
    <source>
        <dbReference type="WBParaSite" id="HPBE_0001228601-mRNA-1"/>
    </source>
</evidence>
<accession>A0A3P7YUE1</accession>
<feature type="compositionally biased region" description="Basic and acidic residues" evidence="1">
    <location>
        <begin position="48"/>
        <end position="58"/>
    </location>
</feature>
<organism evidence="3 4">
    <name type="scientific">Heligmosomoides polygyrus</name>
    <name type="common">Parasitic roundworm</name>
    <dbReference type="NCBI Taxonomy" id="6339"/>
    <lineage>
        <taxon>Eukaryota</taxon>
        <taxon>Metazoa</taxon>
        <taxon>Ecdysozoa</taxon>
        <taxon>Nematoda</taxon>
        <taxon>Chromadorea</taxon>
        <taxon>Rhabditida</taxon>
        <taxon>Rhabditina</taxon>
        <taxon>Rhabditomorpha</taxon>
        <taxon>Strongyloidea</taxon>
        <taxon>Heligmosomidae</taxon>
        <taxon>Heligmosomoides</taxon>
    </lineage>
</organism>
<evidence type="ECO:0000256" key="1">
    <source>
        <dbReference type="SAM" id="MobiDB-lite"/>
    </source>
</evidence>
<name>A0A183FVF3_HELPZ</name>
<dbReference type="EMBL" id="UZAH01027436">
    <property type="protein sequence ID" value="VDO91620.1"/>
    <property type="molecule type" value="Genomic_DNA"/>
</dbReference>
<keyword evidence="3" id="KW-1185">Reference proteome</keyword>
<protein>
    <submittedName>
        <fullName evidence="2 4">Uncharacterized protein</fullName>
    </submittedName>
</protein>
<dbReference type="WBParaSite" id="HPBE_0001228601-mRNA-1">
    <property type="protein sequence ID" value="HPBE_0001228601-mRNA-1"/>
    <property type="gene ID" value="HPBE_0001228601"/>
</dbReference>
<gene>
    <name evidence="2" type="ORF">HPBE_LOCUS12287</name>
</gene>
<accession>A0A183FVF3</accession>
<dbReference type="AlphaFoldDB" id="A0A183FVF3"/>
<proteinExistence type="predicted"/>
<evidence type="ECO:0000313" key="2">
    <source>
        <dbReference type="EMBL" id="VDO91620.1"/>
    </source>
</evidence>
<feature type="region of interest" description="Disordered" evidence="1">
    <location>
        <begin position="29"/>
        <end position="58"/>
    </location>
</feature>